<accession>A0A1R0KHN6</accession>
<evidence type="ECO:0000313" key="2">
    <source>
        <dbReference type="Proteomes" id="UP000187486"/>
    </source>
</evidence>
<proteinExistence type="predicted"/>
<dbReference type="RefSeq" id="WP_076165935.1">
    <property type="nucleotide sequence ID" value="NZ_JBEZVB010000025.1"/>
</dbReference>
<protein>
    <submittedName>
        <fullName evidence="1">Uncharacterized protein</fullName>
    </submittedName>
</protein>
<dbReference type="OrthoDB" id="3696695at2"/>
<gene>
    <name evidence="1" type="ORF">BS329_32870</name>
</gene>
<organism evidence="1 2">
    <name type="scientific">Amycolatopsis coloradensis</name>
    <dbReference type="NCBI Taxonomy" id="76021"/>
    <lineage>
        <taxon>Bacteria</taxon>
        <taxon>Bacillati</taxon>
        <taxon>Actinomycetota</taxon>
        <taxon>Actinomycetes</taxon>
        <taxon>Pseudonocardiales</taxon>
        <taxon>Pseudonocardiaceae</taxon>
        <taxon>Amycolatopsis</taxon>
    </lineage>
</organism>
<evidence type="ECO:0000313" key="1">
    <source>
        <dbReference type="EMBL" id="OLZ45239.1"/>
    </source>
</evidence>
<comment type="caution">
    <text evidence="1">The sequence shown here is derived from an EMBL/GenBank/DDBJ whole genome shotgun (WGS) entry which is preliminary data.</text>
</comment>
<name>A0A1R0KHN6_9PSEU</name>
<keyword evidence="2" id="KW-1185">Reference proteome</keyword>
<reference evidence="1 2" key="1">
    <citation type="submission" date="2016-01" db="EMBL/GenBank/DDBJ databases">
        <title>Amycolatopsis coloradensis genome sequencing and assembly.</title>
        <authorList>
            <person name="Mayilraj S."/>
        </authorList>
    </citation>
    <scope>NUCLEOTIDE SEQUENCE [LARGE SCALE GENOMIC DNA]</scope>
    <source>
        <strain evidence="1 2">DSM 44225</strain>
    </source>
</reference>
<dbReference type="STRING" id="76021.BS329_32870"/>
<dbReference type="Proteomes" id="UP000187486">
    <property type="component" value="Unassembled WGS sequence"/>
</dbReference>
<sequence>MQLAVLNRRAQERYATFTATLDLLGEILGDVDKLIAKVDDGAAGADSWSIATQDELKQYRTNAFAALDHLRTLGKKHEAELISREWRF</sequence>
<dbReference type="AlphaFoldDB" id="A0A1R0KHN6"/>
<dbReference type="EMBL" id="MQUQ01000020">
    <property type="protein sequence ID" value="OLZ45239.1"/>
    <property type="molecule type" value="Genomic_DNA"/>
</dbReference>